<dbReference type="AlphaFoldDB" id="A0AA36LZQ8"/>
<reference evidence="1" key="1">
    <citation type="submission" date="2023-07" db="EMBL/GenBank/DDBJ databases">
        <authorList>
            <consortium name="CYATHOMIX"/>
        </authorList>
    </citation>
    <scope>NUCLEOTIDE SEQUENCE</scope>
    <source>
        <strain evidence="1">N/A</strain>
    </source>
</reference>
<accession>A0AA36LZQ8</accession>
<gene>
    <name evidence="1" type="ORF">CYNAS_LOCUS6571</name>
</gene>
<dbReference type="Proteomes" id="UP001176961">
    <property type="component" value="Unassembled WGS sequence"/>
</dbReference>
<keyword evidence="2" id="KW-1185">Reference proteome</keyword>
<proteinExistence type="predicted"/>
<sequence>MVTAEDIARRMAKNRLHFDVVQPGPSMDKLKSTTTVMAVLWFFCKDLNYKPTEPEVYVVAVKFADNQGKTVHSLCSAQENELEGNLRRLTRRQNRVECHLLVKRLRKGHTEHTEMRDLGEQNLQISFRAQILSDQNHFFLALYLIYEDEEDDPSILRLRQNNDMKYNLYCFLLWFSSFMKRDAIDAWIISRKILSSFSIDRARELIRSDSKSSAAAE</sequence>
<evidence type="ECO:0000313" key="2">
    <source>
        <dbReference type="Proteomes" id="UP001176961"/>
    </source>
</evidence>
<protein>
    <submittedName>
        <fullName evidence="1">Uncharacterized protein</fullName>
    </submittedName>
</protein>
<dbReference type="EMBL" id="CATQJL010000112">
    <property type="protein sequence ID" value="CAJ0594588.1"/>
    <property type="molecule type" value="Genomic_DNA"/>
</dbReference>
<evidence type="ECO:0000313" key="1">
    <source>
        <dbReference type="EMBL" id="CAJ0594588.1"/>
    </source>
</evidence>
<organism evidence="1 2">
    <name type="scientific">Cylicocyclus nassatus</name>
    <name type="common">Nematode worm</name>
    <dbReference type="NCBI Taxonomy" id="53992"/>
    <lineage>
        <taxon>Eukaryota</taxon>
        <taxon>Metazoa</taxon>
        <taxon>Ecdysozoa</taxon>
        <taxon>Nematoda</taxon>
        <taxon>Chromadorea</taxon>
        <taxon>Rhabditida</taxon>
        <taxon>Rhabditina</taxon>
        <taxon>Rhabditomorpha</taxon>
        <taxon>Strongyloidea</taxon>
        <taxon>Strongylidae</taxon>
        <taxon>Cylicocyclus</taxon>
    </lineage>
</organism>
<comment type="caution">
    <text evidence="1">The sequence shown here is derived from an EMBL/GenBank/DDBJ whole genome shotgun (WGS) entry which is preliminary data.</text>
</comment>
<name>A0AA36LZQ8_CYLNA</name>